<proteinExistence type="predicted"/>
<dbReference type="EMBL" id="BGPR01000004">
    <property type="protein sequence ID" value="GBL74038.1"/>
    <property type="molecule type" value="Genomic_DNA"/>
</dbReference>
<protein>
    <submittedName>
        <fullName evidence="1">Uncharacterized protein</fullName>
    </submittedName>
</protein>
<comment type="caution">
    <text evidence="1">The sequence shown here is derived from an EMBL/GenBank/DDBJ whole genome shotgun (WGS) entry which is preliminary data.</text>
</comment>
<evidence type="ECO:0000313" key="2">
    <source>
        <dbReference type="Proteomes" id="UP000499080"/>
    </source>
</evidence>
<dbReference type="Proteomes" id="UP000499080">
    <property type="component" value="Unassembled WGS sequence"/>
</dbReference>
<dbReference type="AlphaFoldDB" id="A0A4Y2A2M7"/>
<organism evidence="1 2">
    <name type="scientific">Araneus ventricosus</name>
    <name type="common">Orbweaver spider</name>
    <name type="synonym">Epeira ventricosa</name>
    <dbReference type="NCBI Taxonomy" id="182803"/>
    <lineage>
        <taxon>Eukaryota</taxon>
        <taxon>Metazoa</taxon>
        <taxon>Ecdysozoa</taxon>
        <taxon>Arthropoda</taxon>
        <taxon>Chelicerata</taxon>
        <taxon>Arachnida</taxon>
        <taxon>Araneae</taxon>
        <taxon>Araneomorphae</taxon>
        <taxon>Entelegynae</taxon>
        <taxon>Araneoidea</taxon>
        <taxon>Araneidae</taxon>
        <taxon>Araneus</taxon>
    </lineage>
</organism>
<accession>A0A4Y2A2M7</accession>
<sequence>MLAHRYSVWCLNPADIMKRKPSFIRVHSYRVHSYSIYWEHIATPQWQPILGIPYIHMQLQFEARSTSIYRLRIPFPSNITDIQLQDLEIQATGWSLHTSKHIQPNHISLEDEETNVVRNDMK</sequence>
<evidence type="ECO:0000313" key="1">
    <source>
        <dbReference type="EMBL" id="GBL74038.1"/>
    </source>
</evidence>
<keyword evidence="2" id="KW-1185">Reference proteome</keyword>
<gene>
    <name evidence="1" type="ORF">AVEN_230949_1</name>
</gene>
<name>A0A4Y2A2M7_ARAVE</name>
<reference evidence="1 2" key="1">
    <citation type="journal article" date="2019" name="Sci. Rep.">
        <title>Orb-weaving spider Araneus ventricosus genome elucidates the spidroin gene catalogue.</title>
        <authorList>
            <person name="Kono N."/>
            <person name="Nakamura H."/>
            <person name="Ohtoshi R."/>
            <person name="Moran D.A.P."/>
            <person name="Shinohara A."/>
            <person name="Yoshida Y."/>
            <person name="Fujiwara M."/>
            <person name="Mori M."/>
            <person name="Tomita M."/>
            <person name="Arakawa K."/>
        </authorList>
    </citation>
    <scope>NUCLEOTIDE SEQUENCE [LARGE SCALE GENOMIC DNA]</scope>
</reference>